<dbReference type="InterPro" id="IPR037185">
    <property type="entry name" value="EmrE-like"/>
</dbReference>
<sequence length="294" mass="32191">MTIQKKKVIGYSLFTIFLWASAYPLTKIAQTHFTVVPLAFLRSFIAGSFMLFIGKFQGMALPKKKHIPLFLLAGALGYVIYTVAMNIGLQTLPSATCSLLVATSPIMTAIIASKVYREKIGPVSWISIFIAFSGVMILLLWDSHGTFSIDVAMLWMLLSAASWAGYNIMTRKLVAMGYTSAQITCFSMLGAALWLCFSAMQGFREMVTGEPKHFLALLYLAIISNAVGCILWAKALAYAEKTSEVANFMFLSPLLSTLMSFLLLHEVPGMGTFVGGAIIICGLLLFNLKGQKKE</sequence>
<keyword evidence="2" id="KW-0812">Transmembrane</keyword>
<reference evidence="4 5" key="1">
    <citation type="submission" date="2018-10" db="EMBL/GenBank/DDBJ databases">
        <title>Draft Genome Sequence of Anaerotignum sp. KCTC 15736.</title>
        <authorList>
            <person name="Choi S.H."/>
            <person name="Kim J.S."/>
            <person name="Kang S.W."/>
            <person name="Lee J.S."/>
            <person name="Park S.H."/>
        </authorList>
    </citation>
    <scope>NUCLEOTIDE SEQUENCE [LARGE SCALE GENOMIC DNA]</scope>
    <source>
        <strain evidence="4 5">KCTC 15736</strain>
    </source>
</reference>
<dbReference type="InterPro" id="IPR052756">
    <property type="entry name" value="Alkyne_AA_exporter"/>
</dbReference>
<dbReference type="EMBL" id="BHVZ01000012">
    <property type="protein sequence ID" value="GCB30258.1"/>
    <property type="molecule type" value="Genomic_DNA"/>
</dbReference>
<comment type="similarity">
    <text evidence="1">Belongs to the EamA transporter family.</text>
</comment>
<comment type="caution">
    <text evidence="4">The sequence shown here is derived from an EMBL/GenBank/DDBJ whole genome shotgun (WGS) entry which is preliminary data.</text>
</comment>
<feature type="transmembrane region" description="Helical" evidence="2">
    <location>
        <begin position="270"/>
        <end position="288"/>
    </location>
</feature>
<protein>
    <submittedName>
        <fullName evidence="4">Membrane protein</fullName>
    </submittedName>
</protein>
<keyword evidence="2" id="KW-0472">Membrane</keyword>
<feature type="transmembrane region" description="Helical" evidence="2">
    <location>
        <begin position="32"/>
        <end position="54"/>
    </location>
</feature>
<dbReference type="Gene3D" id="1.10.3730.20">
    <property type="match status" value="1"/>
</dbReference>
<gene>
    <name evidence="4" type="ORF">KGMB03357_19190</name>
</gene>
<dbReference type="AlphaFoldDB" id="A0A401LFE8"/>
<feature type="transmembrane region" description="Helical" evidence="2">
    <location>
        <begin position="245"/>
        <end position="264"/>
    </location>
</feature>
<dbReference type="PANTHER" id="PTHR12715:SF4">
    <property type="entry name" value="EAMA DOMAIN-CONTAINING PROTEIN"/>
    <property type="match status" value="1"/>
</dbReference>
<dbReference type="Proteomes" id="UP000287361">
    <property type="component" value="Unassembled WGS sequence"/>
</dbReference>
<dbReference type="GO" id="GO:0016020">
    <property type="term" value="C:membrane"/>
    <property type="evidence" value="ECO:0007669"/>
    <property type="project" value="InterPro"/>
</dbReference>
<evidence type="ECO:0000259" key="3">
    <source>
        <dbReference type="Pfam" id="PF00892"/>
    </source>
</evidence>
<keyword evidence="2" id="KW-1133">Transmembrane helix</keyword>
<feature type="transmembrane region" description="Helical" evidence="2">
    <location>
        <begin position="66"/>
        <end position="85"/>
    </location>
</feature>
<dbReference type="RefSeq" id="WP_160117350.1">
    <property type="nucleotide sequence ID" value="NZ_DAVZTY010000102.1"/>
</dbReference>
<feature type="transmembrane region" description="Helical" evidence="2">
    <location>
        <begin position="147"/>
        <end position="166"/>
    </location>
</feature>
<evidence type="ECO:0000256" key="2">
    <source>
        <dbReference type="SAM" id="Phobius"/>
    </source>
</evidence>
<dbReference type="OrthoDB" id="9805239at2"/>
<feature type="transmembrane region" description="Helical" evidence="2">
    <location>
        <begin position="91"/>
        <end position="111"/>
    </location>
</feature>
<keyword evidence="5" id="KW-1185">Reference proteome</keyword>
<evidence type="ECO:0000313" key="4">
    <source>
        <dbReference type="EMBL" id="GCB30258.1"/>
    </source>
</evidence>
<proteinExistence type="inferred from homology"/>
<accession>A0A401LFE8</accession>
<feature type="transmembrane region" description="Helical" evidence="2">
    <location>
        <begin position="123"/>
        <end position="141"/>
    </location>
</feature>
<dbReference type="Pfam" id="PF00892">
    <property type="entry name" value="EamA"/>
    <property type="match status" value="2"/>
</dbReference>
<feature type="domain" description="EamA" evidence="3">
    <location>
        <begin position="10"/>
        <end position="139"/>
    </location>
</feature>
<organism evidence="4 5">
    <name type="scientific">Anaerotignum faecicola</name>
    <dbReference type="NCBI Taxonomy" id="2358141"/>
    <lineage>
        <taxon>Bacteria</taxon>
        <taxon>Bacillati</taxon>
        <taxon>Bacillota</taxon>
        <taxon>Clostridia</taxon>
        <taxon>Lachnospirales</taxon>
        <taxon>Anaerotignaceae</taxon>
        <taxon>Anaerotignum</taxon>
    </lineage>
</organism>
<name>A0A401LFE8_9FIRM</name>
<evidence type="ECO:0000256" key="1">
    <source>
        <dbReference type="ARBA" id="ARBA00007362"/>
    </source>
</evidence>
<feature type="transmembrane region" description="Helical" evidence="2">
    <location>
        <begin position="173"/>
        <end position="194"/>
    </location>
</feature>
<dbReference type="PANTHER" id="PTHR12715">
    <property type="entry name" value="TRANSPORTER, DRUG/METABOLITE EXPORTER FAMILY"/>
    <property type="match status" value="1"/>
</dbReference>
<feature type="transmembrane region" description="Helical" evidence="2">
    <location>
        <begin position="214"/>
        <end position="233"/>
    </location>
</feature>
<dbReference type="InterPro" id="IPR000620">
    <property type="entry name" value="EamA_dom"/>
</dbReference>
<feature type="domain" description="EamA" evidence="3">
    <location>
        <begin position="152"/>
        <end position="287"/>
    </location>
</feature>
<dbReference type="GeneID" id="86194928"/>
<dbReference type="SUPFAM" id="SSF103481">
    <property type="entry name" value="Multidrug resistance efflux transporter EmrE"/>
    <property type="match status" value="2"/>
</dbReference>
<evidence type="ECO:0000313" key="5">
    <source>
        <dbReference type="Proteomes" id="UP000287361"/>
    </source>
</evidence>